<feature type="compositionally biased region" description="Basic residues" evidence="1">
    <location>
        <begin position="140"/>
        <end position="149"/>
    </location>
</feature>
<keyword evidence="3" id="KW-0675">Receptor</keyword>
<dbReference type="Proteomes" id="UP001597375">
    <property type="component" value="Unassembled WGS sequence"/>
</dbReference>
<feature type="domain" description="TIR" evidence="2">
    <location>
        <begin position="4"/>
        <end position="136"/>
    </location>
</feature>
<evidence type="ECO:0000313" key="3">
    <source>
        <dbReference type="EMBL" id="MFD2256867.1"/>
    </source>
</evidence>
<reference evidence="4" key="1">
    <citation type="journal article" date="2019" name="Int. J. Syst. Evol. Microbiol.">
        <title>The Global Catalogue of Microorganisms (GCM) 10K type strain sequencing project: providing services to taxonomists for standard genome sequencing and annotation.</title>
        <authorList>
            <consortium name="The Broad Institute Genomics Platform"/>
            <consortium name="The Broad Institute Genome Sequencing Center for Infectious Disease"/>
            <person name="Wu L."/>
            <person name="Ma J."/>
        </authorList>
    </citation>
    <scope>NUCLEOTIDE SEQUENCE [LARGE SCALE GENOMIC DNA]</scope>
    <source>
        <strain evidence="4">CGMCC 4.7106</strain>
    </source>
</reference>
<evidence type="ECO:0000256" key="1">
    <source>
        <dbReference type="SAM" id="MobiDB-lite"/>
    </source>
</evidence>
<keyword evidence="4" id="KW-1185">Reference proteome</keyword>
<protein>
    <submittedName>
        <fullName evidence="3">Toll/interleukin-1 receptor domain-containing protein</fullName>
    </submittedName>
</protein>
<gene>
    <name evidence="3" type="ORF">ACFSSA_09280</name>
</gene>
<dbReference type="InterPro" id="IPR035897">
    <property type="entry name" value="Toll_tir_struct_dom_sf"/>
</dbReference>
<feature type="region of interest" description="Disordered" evidence="1">
    <location>
        <begin position="140"/>
        <end position="175"/>
    </location>
</feature>
<name>A0ABW5D707_9BACT</name>
<dbReference type="RefSeq" id="WP_386820156.1">
    <property type="nucleotide sequence ID" value="NZ_JBHUIT010000017.1"/>
</dbReference>
<dbReference type="Pfam" id="PF13676">
    <property type="entry name" value="TIR_2"/>
    <property type="match status" value="1"/>
</dbReference>
<dbReference type="EMBL" id="JBHUIT010000017">
    <property type="protein sequence ID" value="MFD2256867.1"/>
    <property type="molecule type" value="Genomic_DNA"/>
</dbReference>
<dbReference type="InterPro" id="IPR000157">
    <property type="entry name" value="TIR_dom"/>
</dbReference>
<evidence type="ECO:0000313" key="4">
    <source>
        <dbReference type="Proteomes" id="UP001597375"/>
    </source>
</evidence>
<dbReference type="PROSITE" id="PS50104">
    <property type="entry name" value="TIR"/>
    <property type="match status" value="1"/>
</dbReference>
<evidence type="ECO:0000259" key="2">
    <source>
        <dbReference type="PROSITE" id="PS50104"/>
    </source>
</evidence>
<feature type="compositionally biased region" description="Polar residues" evidence="1">
    <location>
        <begin position="160"/>
        <end position="173"/>
    </location>
</feature>
<dbReference type="Gene3D" id="3.40.50.10140">
    <property type="entry name" value="Toll/interleukin-1 receptor homology (TIR) domain"/>
    <property type="match status" value="1"/>
</dbReference>
<dbReference type="SUPFAM" id="SSF52200">
    <property type="entry name" value="Toll/Interleukin receptor TIR domain"/>
    <property type="match status" value="1"/>
</dbReference>
<comment type="caution">
    <text evidence="3">The sequence shown here is derived from an EMBL/GenBank/DDBJ whole genome shotgun (WGS) entry which is preliminary data.</text>
</comment>
<accession>A0ABW5D707</accession>
<sequence>MKSTLGDVFVSYSSPDLRAARQFADWITKAGMTARLIEPGEGGGKSFPAAMGEAIEKCDRLLAVYTRHYKNSGACTAEMEGMWRRDPDGKLGRILIVRLDDTEVPALFATRDYWDFTKILVEDVKGEFLRRLQTLEPIRPRRKVAKGKKAAPTPELATPDSASSPGMNMNVSGTGHRINQAGGDIHETHYHTPKPPALALHFRRRIPPRYGTSRPRNRPD</sequence>
<organism evidence="3 4">
    <name type="scientific">Luteolibacter algae</name>
    <dbReference type="NCBI Taxonomy" id="454151"/>
    <lineage>
        <taxon>Bacteria</taxon>
        <taxon>Pseudomonadati</taxon>
        <taxon>Verrucomicrobiota</taxon>
        <taxon>Verrucomicrobiia</taxon>
        <taxon>Verrucomicrobiales</taxon>
        <taxon>Verrucomicrobiaceae</taxon>
        <taxon>Luteolibacter</taxon>
    </lineage>
</organism>
<proteinExistence type="predicted"/>